<accession>A0ACC6RPK0</accession>
<proteinExistence type="predicted"/>
<dbReference type="Proteomes" id="UP001392318">
    <property type="component" value="Unassembled WGS sequence"/>
</dbReference>
<comment type="caution">
    <text evidence="1">The sequence shown here is derived from an EMBL/GenBank/DDBJ whole genome shotgun (WGS) entry which is preliminary data.</text>
</comment>
<gene>
    <name evidence="1" type="ORF">VSR83_21955</name>
</gene>
<name>A0ACC6RPK0_9BURK</name>
<evidence type="ECO:0000313" key="2">
    <source>
        <dbReference type="Proteomes" id="UP001392318"/>
    </source>
</evidence>
<organism evidence="1 2">
    <name type="scientific">Paraburkholderia unamae</name>
    <dbReference type="NCBI Taxonomy" id="219649"/>
    <lineage>
        <taxon>Bacteria</taxon>
        <taxon>Pseudomonadati</taxon>
        <taxon>Pseudomonadota</taxon>
        <taxon>Betaproteobacteria</taxon>
        <taxon>Burkholderiales</taxon>
        <taxon>Burkholderiaceae</taxon>
        <taxon>Paraburkholderia</taxon>
    </lineage>
</organism>
<protein>
    <submittedName>
        <fullName evidence="1">Uncharacterized protein</fullName>
    </submittedName>
</protein>
<keyword evidence="2" id="KW-1185">Reference proteome</keyword>
<sequence>MKKTLLPCALSFLVGLTSGGFILASYLSIKALKLSDPTQFWTMVGSLGTCVGSLIAVSGLFVAAFSFRAQVRQNSTALGVDVLLKLSEYFDSQHMRKARAAAAESLKQDQSKAHPSVDVVIDYFEQLGLLVRREVIDEEFAWHEFYESFFHYYHLTAKYRAAVAKTDGTIWADVEYLYSQVTNEQERAARGSPRVPTPAELRTFVDSEARCNE</sequence>
<reference evidence="1" key="1">
    <citation type="submission" date="2024-01" db="EMBL/GenBank/DDBJ databases">
        <title>The diversity of rhizobia nodulating Mimosa spp. in eleven states of Brazil covering several biomes is determined by host plant, location, and edaphic factors.</title>
        <authorList>
            <person name="Rouws L."/>
            <person name="Barauna A."/>
            <person name="Beukes C."/>
            <person name="De Faria S.M."/>
            <person name="Gross E."/>
            <person name="Dos Reis Junior F.B."/>
            <person name="Simon M."/>
            <person name="Maluk M."/>
            <person name="Odee D.W."/>
            <person name="Kenicer G."/>
            <person name="Young J.P.W."/>
            <person name="Reis V.M."/>
            <person name="Zilli J."/>
            <person name="James E.K."/>
        </authorList>
    </citation>
    <scope>NUCLEOTIDE SEQUENCE</scope>
    <source>
        <strain evidence="1">JPY452</strain>
    </source>
</reference>
<dbReference type="EMBL" id="JAYMRU010000016">
    <property type="protein sequence ID" value="MEM5402735.1"/>
    <property type="molecule type" value="Genomic_DNA"/>
</dbReference>
<evidence type="ECO:0000313" key="1">
    <source>
        <dbReference type="EMBL" id="MEM5402735.1"/>
    </source>
</evidence>